<evidence type="ECO:0000256" key="2">
    <source>
        <dbReference type="ARBA" id="ARBA00010168"/>
    </source>
</evidence>
<evidence type="ECO:0000259" key="13">
    <source>
        <dbReference type="PROSITE" id="PS51959"/>
    </source>
</evidence>
<evidence type="ECO:0000256" key="8">
    <source>
        <dbReference type="ARBA" id="ARBA00022884"/>
    </source>
</evidence>
<comment type="cofactor">
    <cofactor evidence="1 11">
        <name>Mn(2+)</name>
        <dbReference type="ChEBI" id="CHEBI:29035"/>
    </cofactor>
</comment>
<feature type="region of interest" description="Disordered" evidence="12">
    <location>
        <begin position="90"/>
        <end position="120"/>
    </location>
</feature>
<feature type="chain" id="PRO_5026379786" description="EndoU domain-containing protein" evidence="11">
    <location>
        <begin position="22"/>
        <end position="330"/>
    </location>
</feature>
<dbReference type="InterPro" id="IPR039787">
    <property type="entry name" value="ENDOU"/>
</dbReference>
<dbReference type="CDD" id="cd21159">
    <property type="entry name" value="XendoU"/>
    <property type="match status" value="1"/>
</dbReference>
<dbReference type="InterPro" id="IPR018998">
    <property type="entry name" value="EndoU_C"/>
</dbReference>
<dbReference type="EMBL" id="GDRN01067555">
    <property type="protein sequence ID" value="JAI64350.1"/>
    <property type="molecule type" value="Transcribed_RNA"/>
</dbReference>
<dbReference type="GO" id="GO:0004521">
    <property type="term" value="F:RNA endonuclease activity"/>
    <property type="evidence" value="ECO:0007669"/>
    <property type="project" value="UniProtKB-UniRule"/>
</dbReference>
<proteinExistence type="inferred from homology"/>
<keyword evidence="11" id="KW-0732">Signal</keyword>
<evidence type="ECO:0000256" key="9">
    <source>
        <dbReference type="ARBA" id="ARBA00023211"/>
    </source>
</evidence>
<keyword evidence="5 11" id="KW-0479">Metal-binding</keyword>
<evidence type="ECO:0000256" key="1">
    <source>
        <dbReference type="ARBA" id="ARBA00001936"/>
    </source>
</evidence>
<evidence type="ECO:0000256" key="7">
    <source>
        <dbReference type="ARBA" id="ARBA00022801"/>
    </source>
</evidence>
<feature type="compositionally biased region" description="Low complexity" evidence="12">
    <location>
        <begin position="44"/>
        <end position="68"/>
    </location>
</feature>
<dbReference type="PROSITE" id="PS51959">
    <property type="entry name" value="ENDOU"/>
    <property type="match status" value="1"/>
</dbReference>
<feature type="domain" description="EndoU" evidence="13">
    <location>
        <begin position="71"/>
        <end position="330"/>
    </location>
</feature>
<evidence type="ECO:0000256" key="6">
    <source>
        <dbReference type="ARBA" id="ARBA00022759"/>
    </source>
</evidence>
<dbReference type="GO" id="GO:0016787">
    <property type="term" value="F:hydrolase activity"/>
    <property type="evidence" value="ECO:0007669"/>
    <property type="project" value="UniProtKB-KW"/>
</dbReference>
<keyword evidence="7 11" id="KW-0378">Hydrolase</keyword>
<keyword evidence="6 11" id="KW-0255">Endonuclease</keyword>
<dbReference type="PANTHER" id="PTHR12439">
    <property type="entry name" value="PLACENTAL PROTEIN 11-RELATED"/>
    <property type="match status" value="1"/>
</dbReference>
<evidence type="ECO:0000256" key="10">
    <source>
        <dbReference type="ARBA" id="ARBA00023239"/>
    </source>
</evidence>
<dbReference type="PANTHER" id="PTHR12439:SF42">
    <property type="entry name" value="ENDORIBONUCLEASE-RELATED"/>
    <property type="match status" value="1"/>
</dbReference>
<keyword evidence="8 11" id="KW-0694">RNA-binding</keyword>
<name>A0A0P4WD06_SCYOL</name>
<feature type="compositionally biased region" description="Polar residues" evidence="12">
    <location>
        <begin position="90"/>
        <end position="102"/>
    </location>
</feature>
<keyword evidence="9 11" id="KW-0464">Manganese</keyword>
<evidence type="ECO:0000256" key="11">
    <source>
        <dbReference type="RuleBase" id="RU367085"/>
    </source>
</evidence>
<dbReference type="GO" id="GO:0016829">
    <property type="term" value="F:lyase activity"/>
    <property type="evidence" value="ECO:0007669"/>
    <property type="project" value="UniProtKB-KW"/>
</dbReference>
<evidence type="ECO:0000256" key="12">
    <source>
        <dbReference type="SAM" id="MobiDB-lite"/>
    </source>
</evidence>
<comment type="subunit">
    <text evidence="3 11">Monomer.</text>
</comment>
<accession>A0A0P4WD06</accession>
<reference evidence="14" key="1">
    <citation type="submission" date="2015-09" db="EMBL/GenBank/DDBJ databases">
        <title>Scylla olivacea transcriptome.</title>
        <authorList>
            <person name="Ikhwanuddin M."/>
        </authorList>
    </citation>
    <scope>NUCLEOTIDE SEQUENCE</scope>
</reference>
<dbReference type="SUPFAM" id="SSF142877">
    <property type="entry name" value="EndoU-like"/>
    <property type="match status" value="1"/>
</dbReference>
<dbReference type="Pfam" id="PF09412">
    <property type="entry name" value="XendoU"/>
    <property type="match status" value="1"/>
</dbReference>
<evidence type="ECO:0000313" key="14">
    <source>
        <dbReference type="EMBL" id="JAI64350.1"/>
    </source>
</evidence>
<evidence type="ECO:0000256" key="3">
    <source>
        <dbReference type="ARBA" id="ARBA00011245"/>
    </source>
</evidence>
<dbReference type="InterPro" id="IPR037227">
    <property type="entry name" value="EndoU-like"/>
</dbReference>
<dbReference type="PROSITE" id="PS51257">
    <property type="entry name" value="PROKAR_LIPOPROTEIN"/>
    <property type="match status" value="1"/>
</dbReference>
<protein>
    <recommendedName>
        <fullName evidence="13">EndoU domain-containing protein</fullName>
    </recommendedName>
</protein>
<keyword evidence="4 11" id="KW-0540">Nuclease</keyword>
<dbReference type="GO" id="GO:0046872">
    <property type="term" value="F:metal ion binding"/>
    <property type="evidence" value="ECO:0007669"/>
    <property type="project" value="UniProtKB-UniRule"/>
</dbReference>
<feature type="region of interest" description="Disordered" evidence="12">
    <location>
        <begin position="44"/>
        <end position="72"/>
    </location>
</feature>
<keyword evidence="10" id="KW-0456">Lyase</keyword>
<dbReference type="GO" id="GO:0003723">
    <property type="term" value="F:RNA binding"/>
    <property type="evidence" value="ECO:0007669"/>
    <property type="project" value="UniProtKB-UniRule"/>
</dbReference>
<feature type="signal peptide" evidence="11">
    <location>
        <begin position="1"/>
        <end position="21"/>
    </location>
</feature>
<comment type="similarity">
    <text evidence="2 11">Belongs to the ENDOU family.</text>
</comment>
<evidence type="ECO:0000256" key="4">
    <source>
        <dbReference type="ARBA" id="ARBA00022722"/>
    </source>
</evidence>
<dbReference type="AlphaFoldDB" id="A0A0P4WD06"/>
<sequence length="330" mass="36321">MRGCWCVTLVLVLCAAAGAAGCGRHAATTTIAPPTVEPEIQTVRASSQNRAGGSRRQGGSRSRSSTNSVMSTAQLRAASEELLALDTGMTQPSTNVQGQTSGDAAGDAAPRPLFTSVPGTSLSKDTVRLMQQLLDNYEPQTTRQETITNAERAEENQFLQALMQTPVMQKLETILQQKDLLQGRLRDILKLIWFTPYTRGGRHLASSGFEHVFVGEVKNRKVSGFHNWLSFLKEEREGDLDYKGYIKKLDLGNKGEIIKMRFVWLSDTKPVGTVFIGTTPELEMALYTLCFLAKPNSRCPVQLAGKKFQIQTWTQSYQGKTLVGSAYPEI</sequence>
<evidence type="ECO:0000256" key="5">
    <source>
        <dbReference type="ARBA" id="ARBA00022723"/>
    </source>
</evidence>
<organism evidence="14">
    <name type="scientific">Scylla olivacea</name>
    <name type="common">Orange mud crab</name>
    <name type="synonym">Cancer olivacea</name>
    <dbReference type="NCBI Taxonomy" id="85551"/>
    <lineage>
        <taxon>Eukaryota</taxon>
        <taxon>Metazoa</taxon>
        <taxon>Ecdysozoa</taxon>
        <taxon>Arthropoda</taxon>
        <taxon>Crustacea</taxon>
        <taxon>Multicrustacea</taxon>
        <taxon>Malacostraca</taxon>
        <taxon>Eumalacostraca</taxon>
        <taxon>Eucarida</taxon>
        <taxon>Decapoda</taxon>
        <taxon>Pleocyemata</taxon>
        <taxon>Brachyura</taxon>
        <taxon>Eubrachyura</taxon>
        <taxon>Portunoidea</taxon>
        <taxon>Portunidae</taxon>
        <taxon>Portuninae</taxon>
        <taxon>Scylla</taxon>
    </lineage>
</organism>